<dbReference type="InParanoid" id="A0A218Z3Q8"/>
<dbReference type="PANTHER" id="PTHR31297:SF1">
    <property type="entry name" value="GLUCAN 1,3-BETA-GLUCOSIDASE I_II-RELATED"/>
    <property type="match status" value="1"/>
</dbReference>
<evidence type="ECO:0000256" key="3">
    <source>
        <dbReference type="ARBA" id="ARBA00022525"/>
    </source>
</evidence>
<evidence type="ECO:0000256" key="4">
    <source>
        <dbReference type="ARBA" id="ARBA00022729"/>
    </source>
</evidence>
<evidence type="ECO:0000313" key="14">
    <source>
        <dbReference type="EMBL" id="OWP02647.1"/>
    </source>
</evidence>
<feature type="signal peptide" evidence="12">
    <location>
        <begin position="1"/>
        <end position="21"/>
    </location>
</feature>
<dbReference type="InterPro" id="IPR017853">
    <property type="entry name" value="GH"/>
</dbReference>
<dbReference type="EMBL" id="MZNU01000219">
    <property type="protein sequence ID" value="OWP02647.1"/>
    <property type="molecule type" value="Genomic_DNA"/>
</dbReference>
<keyword evidence="3" id="KW-0964">Secreted</keyword>
<reference evidence="14 15" key="1">
    <citation type="submission" date="2017-04" db="EMBL/GenBank/DDBJ databases">
        <title>Draft genome sequence of Marssonina coronaria NL1: causal agent of apple blotch.</title>
        <authorList>
            <person name="Cheng Q."/>
        </authorList>
    </citation>
    <scope>NUCLEOTIDE SEQUENCE [LARGE SCALE GENOMIC DNA]</scope>
    <source>
        <strain evidence="14 15">NL1</strain>
    </source>
</reference>
<feature type="region of interest" description="Disordered" evidence="11">
    <location>
        <begin position="118"/>
        <end position="173"/>
    </location>
</feature>
<feature type="compositionally biased region" description="Basic residues" evidence="11">
    <location>
        <begin position="592"/>
        <end position="606"/>
    </location>
</feature>
<dbReference type="GO" id="GO:0005576">
    <property type="term" value="C:extracellular region"/>
    <property type="evidence" value="ECO:0007669"/>
    <property type="project" value="UniProtKB-SubCell"/>
</dbReference>
<dbReference type="OrthoDB" id="62120at2759"/>
<keyword evidence="7" id="KW-0961">Cell wall biogenesis/degradation</keyword>
<feature type="domain" description="Glycoside hydrolase family 5" evidence="13">
    <location>
        <begin position="255"/>
        <end position="494"/>
    </location>
</feature>
<dbReference type="Gene3D" id="3.20.20.80">
    <property type="entry name" value="Glycosidases"/>
    <property type="match status" value="1"/>
</dbReference>
<evidence type="ECO:0000256" key="2">
    <source>
        <dbReference type="ARBA" id="ARBA00005641"/>
    </source>
</evidence>
<evidence type="ECO:0000259" key="13">
    <source>
        <dbReference type="Pfam" id="PF00150"/>
    </source>
</evidence>
<dbReference type="GO" id="GO:0004338">
    <property type="term" value="F:glucan exo-1,3-beta-glucosidase activity"/>
    <property type="evidence" value="ECO:0007669"/>
    <property type="project" value="UniProtKB-EC"/>
</dbReference>
<dbReference type="GO" id="GO:0009251">
    <property type="term" value="P:glucan catabolic process"/>
    <property type="evidence" value="ECO:0007669"/>
    <property type="project" value="TreeGrafter"/>
</dbReference>
<evidence type="ECO:0000256" key="6">
    <source>
        <dbReference type="ARBA" id="ARBA00023295"/>
    </source>
</evidence>
<dbReference type="GO" id="GO:0071555">
    <property type="term" value="P:cell wall organization"/>
    <property type="evidence" value="ECO:0007669"/>
    <property type="project" value="UniProtKB-KW"/>
</dbReference>
<evidence type="ECO:0000256" key="8">
    <source>
        <dbReference type="ARBA" id="ARBA00036824"/>
    </source>
</evidence>
<dbReference type="STRING" id="503106.A0A218Z3Q8"/>
<keyword evidence="4 12" id="KW-0732">Signal</keyword>
<name>A0A218Z3Q8_9HELO</name>
<evidence type="ECO:0000256" key="7">
    <source>
        <dbReference type="ARBA" id="ARBA00023316"/>
    </source>
</evidence>
<gene>
    <name evidence="14" type="ORF">B2J93_6480</name>
</gene>
<keyword evidence="5 10" id="KW-0378">Hydrolase</keyword>
<dbReference type="PROSITE" id="PS00659">
    <property type="entry name" value="GLYCOSYL_HYDROL_F5"/>
    <property type="match status" value="1"/>
</dbReference>
<evidence type="ECO:0000256" key="9">
    <source>
        <dbReference type="ARBA" id="ARBA00038929"/>
    </source>
</evidence>
<dbReference type="Pfam" id="PF00150">
    <property type="entry name" value="Cellulase"/>
    <property type="match status" value="1"/>
</dbReference>
<sequence>MWNSLLLALIAILDLPGSASAITSAPENIYTPASAAMIFITYTVEPIPLKATPAIIPNTFTAVPFPAPAVLSATVTASPASPSSLFSSAGEASSIATFPTFSLGTGAAAGISFSGHRGNSHVGSGTRASVPRPSDTPAAHNVTSNRTRLQPARPRPVGVTSSRTTPLFTFPEPTDTATPTAMFSLASTLSTFLAITSSTSSSSQSVQAAPSPVPFLHGVNTGGWLILEKFMTPALFTGDFAEAKDQWEFDSVPGSLEALEKHWSTFITESDIQAIAAAGLNALRIPVGFWAYDNADTPYHSGADVYVERAIGWARKSGMKVLVDLHGLPGSQNGKDNSGKGGETDWQKPANLERSISVLRTMARKYGAMEYADVVVGLQLINEVISYGDNLLSVTEQWAQDAYRAVKAEVENQSLVVVMHDAFETAGSWTDIAKELNGESEVKTFGVDEHFYQIFTDTYNTFSQDQHVQAACSWASDLAAANKIMPTYVGEWTALTNVCVNPDGSTIAGTECTTEGCQCVSAPIEEWNEQVVGQVRRFIEAQLDVYEGSTSGHFMWSARATNGWDLMRLIEVGAMPNPITDRKYPGQCEGSKRRRGGGSLRTRPRF</sequence>
<evidence type="ECO:0000256" key="11">
    <source>
        <dbReference type="SAM" id="MobiDB-lite"/>
    </source>
</evidence>
<dbReference type="InterPro" id="IPR018087">
    <property type="entry name" value="Glyco_hydro_5_CS"/>
</dbReference>
<dbReference type="EC" id="3.2.1.58" evidence="9"/>
<comment type="subcellular location">
    <subcellularLocation>
        <location evidence="1">Secreted</location>
    </subcellularLocation>
</comment>
<dbReference type="GO" id="GO:0009986">
    <property type="term" value="C:cell surface"/>
    <property type="evidence" value="ECO:0007669"/>
    <property type="project" value="TreeGrafter"/>
</dbReference>
<comment type="catalytic activity">
    <reaction evidence="8">
        <text>Successive hydrolysis of beta-D-glucose units from the non-reducing ends of (1-&gt;3)-beta-D-glucans, releasing alpha-glucose.</text>
        <dbReference type="EC" id="3.2.1.58"/>
    </reaction>
</comment>
<accession>A0A218Z3Q8</accession>
<dbReference type="InterPro" id="IPR001547">
    <property type="entry name" value="Glyco_hydro_5"/>
</dbReference>
<dbReference type="Proteomes" id="UP000242519">
    <property type="component" value="Unassembled WGS sequence"/>
</dbReference>
<evidence type="ECO:0000256" key="5">
    <source>
        <dbReference type="ARBA" id="ARBA00022801"/>
    </source>
</evidence>
<comment type="caution">
    <text evidence="14">The sequence shown here is derived from an EMBL/GenBank/DDBJ whole genome shotgun (WGS) entry which is preliminary data.</text>
</comment>
<dbReference type="InterPro" id="IPR050386">
    <property type="entry name" value="Glycosyl_hydrolase_5"/>
</dbReference>
<dbReference type="PANTHER" id="PTHR31297">
    <property type="entry name" value="GLUCAN ENDO-1,6-BETA-GLUCOSIDASE B"/>
    <property type="match status" value="1"/>
</dbReference>
<evidence type="ECO:0000256" key="12">
    <source>
        <dbReference type="SAM" id="SignalP"/>
    </source>
</evidence>
<dbReference type="AlphaFoldDB" id="A0A218Z3Q8"/>
<keyword evidence="15" id="KW-1185">Reference proteome</keyword>
<dbReference type="SUPFAM" id="SSF51445">
    <property type="entry name" value="(Trans)glycosidases"/>
    <property type="match status" value="1"/>
</dbReference>
<feature type="region of interest" description="Disordered" evidence="11">
    <location>
        <begin position="580"/>
        <end position="606"/>
    </location>
</feature>
<proteinExistence type="inferred from homology"/>
<comment type="similarity">
    <text evidence="2 10">Belongs to the glycosyl hydrolase 5 (cellulase A) family.</text>
</comment>
<evidence type="ECO:0000313" key="15">
    <source>
        <dbReference type="Proteomes" id="UP000242519"/>
    </source>
</evidence>
<keyword evidence="6 10" id="KW-0326">Glycosidase</keyword>
<protein>
    <recommendedName>
        <fullName evidence="9">glucan 1,3-beta-glucosidase</fullName>
        <ecNumber evidence="9">3.2.1.58</ecNumber>
    </recommendedName>
</protein>
<organism evidence="14 15">
    <name type="scientific">Diplocarpon coronariae</name>
    <dbReference type="NCBI Taxonomy" id="2795749"/>
    <lineage>
        <taxon>Eukaryota</taxon>
        <taxon>Fungi</taxon>
        <taxon>Dikarya</taxon>
        <taxon>Ascomycota</taxon>
        <taxon>Pezizomycotina</taxon>
        <taxon>Leotiomycetes</taxon>
        <taxon>Helotiales</taxon>
        <taxon>Drepanopezizaceae</taxon>
        <taxon>Diplocarpon</taxon>
    </lineage>
</organism>
<feature type="chain" id="PRO_5012736234" description="glucan 1,3-beta-glucosidase" evidence="12">
    <location>
        <begin position="22"/>
        <end position="606"/>
    </location>
</feature>
<evidence type="ECO:0000256" key="10">
    <source>
        <dbReference type="RuleBase" id="RU361153"/>
    </source>
</evidence>
<evidence type="ECO:0000256" key="1">
    <source>
        <dbReference type="ARBA" id="ARBA00004613"/>
    </source>
</evidence>